<reference evidence="3" key="1">
    <citation type="journal article" date="2012" name="Nature">
        <title>A physical, genetic and functional sequence assembly of the barley genome.</title>
        <authorList>
            <consortium name="The International Barley Genome Sequencing Consortium"/>
            <person name="Mayer K.F."/>
            <person name="Waugh R."/>
            <person name="Brown J.W."/>
            <person name="Schulman A."/>
            <person name="Langridge P."/>
            <person name="Platzer M."/>
            <person name="Fincher G.B."/>
            <person name="Muehlbauer G.J."/>
            <person name="Sato K."/>
            <person name="Close T.J."/>
            <person name="Wise R.P."/>
            <person name="Stein N."/>
        </authorList>
    </citation>
    <scope>NUCLEOTIDE SEQUENCE [LARGE SCALE GENOMIC DNA]</scope>
    <source>
        <strain evidence="3">cv. Morex</strain>
    </source>
</reference>
<dbReference type="Gramene" id="HORVU.MOREX.r2.5HG0409220.1">
    <property type="protein sequence ID" value="HORVU.MOREX.r2.5HG0409220.1"/>
    <property type="gene ID" value="HORVU.MOREX.r2.5HG0409220"/>
</dbReference>
<proteinExistence type="predicted"/>
<dbReference type="Pfam" id="PF23622">
    <property type="entry name" value="LRR_At1g61320_AtMIF1"/>
    <property type="match status" value="1"/>
</dbReference>
<organism evidence="2 3">
    <name type="scientific">Hordeum vulgare subsp. vulgare</name>
    <name type="common">Domesticated barley</name>
    <dbReference type="NCBI Taxonomy" id="112509"/>
    <lineage>
        <taxon>Eukaryota</taxon>
        <taxon>Viridiplantae</taxon>
        <taxon>Streptophyta</taxon>
        <taxon>Embryophyta</taxon>
        <taxon>Tracheophyta</taxon>
        <taxon>Spermatophyta</taxon>
        <taxon>Magnoliopsida</taxon>
        <taxon>Liliopsida</taxon>
        <taxon>Poales</taxon>
        <taxon>Poaceae</taxon>
        <taxon>BOP clade</taxon>
        <taxon>Pooideae</taxon>
        <taxon>Triticodae</taxon>
        <taxon>Triticeae</taxon>
        <taxon>Hordeinae</taxon>
        <taxon>Hordeum</taxon>
    </lineage>
</organism>
<dbReference type="PANTHER" id="PTHR34145">
    <property type="entry name" value="OS02G0105600 PROTEIN"/>
    <property type="match status" value="1"/>
</dbReference>
<dbReference type="Proteomes" id="UP000011116">
    <property type="component" value="Chromosome 5H"/>
</dbReference>
<name>A0A8I6YJ78_HORVV</name>
<evidence type="ECO:0000313" key="2">
    <source>
        <dbReference type="EnsemblPlants" id="HORVU.MOREX.r3.5HG0493780.1"/>
    </source>
</evidence>
<dbReference type="SUPFAM" id="SSF52047">
    <property type="entry name" value="RNI-like"/>
    <property type="match status" value="1"/>
</dbReference>
<evidence type="ECO:0000313" key="3">
    <source>
        <dbReference type="Proteomes" id="UP000011116"/>
    </source>
</evidence>
<dbReference type="AlphaFoldDB" id="A0A8I6YJ78"/>
<dbReference type="EnsemblPlants" id="HORVU.MOREX.r3.5HG0493780.1">
    <property type="protein sequence ID" value="HORVU.MOREX.r3.5HG0493780.1"/>
    <property type="gene ID" value="HORVU.MOREX.r3.5HG0493780"/>
</dbReference>
<accession>A0A8I6YJ78</accession>
<evidence type="ECO:0000259" key="1">
    <source>
        <dbReference type="Pfam" id="PF23622"/>
    </source>
</evidence>
<sequence length="190" mass="21423">MRSLTNLSLSFVHITGDELGFLLSSSFSLEQLDLSCCSEIISLKIPCLQHLMCLKVSKCDILQVIESKAPNISSFHFNGDQQVQLLLGESLQLKKITISHSCVLRYARVMLPSTIPNLETLTIYSVLDEMDSPPMLPSKFVHLKYLNIKIPRWTFPPACDILLFISFLDACPCLETFHLHVSNCPCCNIY</sequence>
<dbReference type="InterPro" id="IPR053772">
    <property type="entry name" value="At1g61320/At1g61330-like"/>
</dbReference>
<reference evidence="2" key="3">
    <citation type="submission" date="2022-01" db="UniProtKB">
        <authorList>
            <consortium name="EnsemblPlants"/>
        </authorList>
    </citation>
    <scope>IDENTIFICATION</scope>
    <source>
        <strain evidence="2">subsp. vulgare</strain>
    </source>
</reference>
<dbReference type="Gramene" id="HORVU.MOREX.r3.5HG0493780.1">
    <property type="protein sequence ID" value="HORVU.MOREX.r3.5HG0493780.1"/>
    <property type="gene ID" value="HORVU.MOREX.r3.5HG0493780"/>
</dbReference>
<keyword evidence="3" id="KW-1185">Reference proteome</keyword>
<reference evidence="2" key="2">
    <citation type="submission" date="2020-10" db="EMBL/GenBank/DDBJ databases">
        <authorList>
            <person name="Scholz U."/>
            <person name="Mascher M."/>
            <person name="Fiebig A."/>
        </authorList>
    </citation>
    <scope>NUCLEOTIDE SEQUENCE [LARGE SCALE GENOMIC DNA]</scope>
    <source>
        <strain evidence="2">cv. Morex</strain>
    </source>
</reference>
<dbReference type="PANTHER" id="PTHR34145:SF66">
    <property type="entry name" value="F-BOX DOMAIN-CONTAINING PROTEIN"/>
    <property type="match status" value="1"/>
</dbReference>
<dbReference type="Gene3D" id="3.80.10.10">
    <property type="entry name" value="Ribonuclease Inhibitor"/>
    <property type="match status" value="1"/>
</dbReference>
<protein>
    <recommendedName>
        <fullName evidence="1">At1g61320/AtMIF1 LRR domain-containing protein</fullName>
    </recommendedName>
</protein>
<feature type="domain" description="At1g61320/AtMIF1 LRR" evidence="1">
    <location>
        <begin position="1"/>
        <end position="183"/>
    </location>
</feature>
<dbReference type="InterPro" id="IPR032675">
    <property type="entry name" value="LRR_dom_sf"/>
</dbReference>
<dbReference type="InterPro" id="IPR055357">
    <property type="entry name" value="LRR_At1g61320_AtMIF1"/>
</dbReference>